<evidence type="ECO:0000313" key="2">
    <source>
        <dbReference type="EMBL" id="QDU43224.1"/>
    </source>
</evidence>
<name>A0A517ZL54_9PLAN</name>
<accession>A0A517ZL54</accession>
<feature type="region of interest" description="Disordered" evidence="1">
    <location>
        <begin position="1"/>
        <end position="64"/>
    </location>
</feature>
<protein>
    <submittedName>
        <fullName evidence="2">Uncharacterized protein</fullName>
    </submittedName>
</protein>
<dbReference type="AlphaFoldDB" id="A0A517ZL54"/>
<reference evidence="2 3" key="1">
    <citation type="submission" date="2019-02" db="EMBL/GenBank/DDBJ databases">
        <title>Deep-cultivation of Planctomycetes and their phenomic and genomic characterization uncovers novel biology.</title>
        <authorList>
            <person name="Wiegand S."/>
            <person name="Jogler M."/>
            <person name="Boedeker C."/>
            <person name="Pinto D."/>
            <person name="Vollmers J."/>
            <person name="Rivas-Marin E."/>
            <person name="Kohn T."/>
            <person name="Peeters S.H."/>
            <person name="Heuer A."/>
            <person name="Rast P."/>
            <person name="Oberbeckmann S."/>
            <person name="Bunk B."/>
            <person name="Jeske O."/>
            <person name="Meyerdierks A."/>
            <person name="Storesund J.E."/>
            <person name="Kallscheuer N."/>
            <person name="Luecker S."/>
            <person name="Lage O.M."/>
            <person name="Pohl T."/>
            <person name="Merkel B.J."/>
            <person name="Hornburger P."/>
            <person name="Mueller R.-W."/>
            <person name="Bruemmer F."/>
            <person name="Labrenz M."/>
            <person name="Spormann A.M."/>
            <person name="Op den Camp H."/>
            <person name="Overmann J."/>
            <person name="Amann R."/>
            <person name="Jetten M.S.M."/>
            <person name="Mascher T."/>
            <person name="Medema M.H."/>
            <person name="Devos D.P."/>
            <person name="Kaster A.-K."/>
            <person name="Ovreas L."/>
            <person name="Rohde M."/>
            <person name="Galperin M.Y."/>
            <person name="Jogler C."/>
        </authorList>
    </citation>
    <scope>NUCLEOTIDE SEQUENCE [LARGE SCALE GENOMIC DNA]</scope>
    <source>
        <strain evidence="2 3">Mal52</strain>
    </source>
</reference>
<keyword evidence="3" id="KW-1185">Reference proteome</keyword>
<feature type="compositionally biased region" description="Basic and acidic residues" evidence="1">
    <location>
        <begin position="29"/>
        <end position="42"/>
    </location>
</feature>
<dbReference type="EMBL" id="CP036276">
    <property type="protein sequence ID" value="QDU43224.1"/>
    <property type="molecule type" value="Genomic_DNA"/>
</dbReference>
<dbReference type="Proteomes" id="UP000319383">
    <property type="component" value="Chromosome"/>
</dbReference>
<evidence type="ECO:0000313" key="3">
    <source>
        <dbReference type="Proteomes" id="UP000319383"/>
    </source>
</evidence>
<dbReference type="KEGG" id="sdyn:Mal52_16960"/>
<organism evidence="2 3">
    <name type="scientific">Symmachiella dynata</name>
    <dbReference type="NCBI Taxonomy" id="2527995"/>
    <lineage>
        <taxon>Bacteria</taxon>
        <taxon>Pseudomonadati</taxon>
        <taxon>Planctomycetota</taxon>
        <taxon>Planctomycetia</taxon>
        <taxon>Planctomycetales</taxon>
        <taxon>Planctomycetaceae</taxon>
        <taxon>Symmachiella</taxon>
    </lineage>
</organism>
<evidence type="ECO:0000256" key="1">
    <source>
        <dbReference type="SAM" id="MobiDB-lite"/>
    </source>
</evidence>
<proteinExistence type="predicted"/>
<sequence length="64" mass="6931">MTNFHCGRQEPALHQLGKPVSNNPNKTRVIFDSRCRPSKEETTTAELTAGGHSSSLATKGINHA</sequence>
<gene>
    <name evidence="2" type="ORF">Mal52_16960</name>
</gene>